<comment type="caution">
    <text evidence="1">The sequence shown here is derived from an EMBL/GenBank/DDBJ whole genome shotgun (WGS) entry which is preliminary data.</text>
</comment>
<sequence length="72" mass="8242">MPKGSRLCCGAGLWSVPSRGRDVGLADVVQVDNRGRKKRRGVRRANRGFYKLNSHGCYNDHKGYKYNRPSYR</sequence>
<organism evidence="1 2">
    <name type="scientific">Mesorhizobium tianshanense</name>
    <dbReference type="NCBI Taxonomy" id="39844"/>
    <lineage>
        <taxon>Bacteria</taxon>
        <taxon>Pseudomonadati</taxon>
        <taxon>Pseudomonadota</taxon>
        <taxon>Alphaproteobacteria</taxon>
        <taxon>Hyphomicrobiales</taxon>
        <taxon>Phyllobacteriaceae</taxon>
        <taxon>Mesorhizobium</taxon>
    </lineage>
</organism>
<dbReference type="AlphaFoldDB" id="A0A562MBL8"/>
<reference evidence="1 2" key="1">
    <citation type="journal article" date="2015" name="Stand. Genomic Sci.">
        <title>Genomic Encyclopedia of Bacterial and Archaeal Type Strains, Phase III: the genomes of soil and plant-associated and newly described type strains.</title>
        <authorList>
            <person name="Whitman W.B."/>
            <person name="Woyke T."/>
            <person name="Klenk H.P."/>
            <person name="Zhou Y."/>
            <person name="Lilburn T.G."/>
            <person name="Beck B.J."/>
            <person name="De Vos P."/>
            <person name="Vandamme P."/>
            <person name="Eisen J.A."/>
            <person name="Garrity G."/>
            <person name="Hugenholtz P."/>
            <person name="Kyrpides N.C."/>
        </authorList>
    </citation>
    <scope>NUCLEOTIDE SEQUENCE [LARGE SCALE GENOMIC DNA]</scope>
    <source>
        <strain evidence="1 2">CGMCC 1.2546</strain>
    </source>
</reference>
<protein>
    <submittedName>
        <fullName evidence="1">Uncharacterized protein</fullName>
    </submittedName>
</protein>
<keyword evidence="2" id="KW-1185">Reference proteome</keyword>
<proteinExistence type="predicted"/>
<name>A0A562MBL8_9HYPH</name>
<dbReference type="EMBL" id="VLKT01000111">
    <property type="protein sequence ID" value="TWI17222.1"/>
    <property type="molecule type" value="Genomic_DNA"/>
</dbReference>
<gene>
    <name evidence="1" type="ORF">IQ26_07573</name>
</gene>
<accession>A0A562MBL8</accession>
<evidence type="ECO:0000313" key="2">
    <source>
        <dbReference type="Proteomes" id="UP000317122"/>
    </source>
</evidence>
<evidence type="ECO:0000313" key="1">
    <source>
        <dbReference type="EMBL" id="TWI17222.1"/>
    </source>
</evidence>
<dbReference type="Proteomes" id="UP000317122">
    <property type="component" value="Unassembled WGS sequence"/>
</dbReference>